<evidence type="ECO:0000256" key="1">
    <source>
        <dbReference type="SAM" id="MobiDB-lite"/>
    </source>
</evidence>
<comment type="caution">
    <text evidence="2">The sequence shown here is derived from an EMBL/GenBank/DDBJ whole genome shotgun (WGS) entry which is preliminary data.</text>
</comment>
<gene>
    <name evidence="2" type="ORF">OJ252_2977</name>
</gene>
<evidence type="ECO:0000313" key="2">
    <source>
        <dbReference type="EMBL" id="KAJ1607038.1"/>
    </source>
</evidence>
<feature type="compositionally biased region" description="Gly residues" evidence="1">
    <location>
        <begin position="162"/>
        <end position="171"/>
    </location>
</feature>
<protein>
    <recommendedName>
        <fullName evidence="4">Bacterial surface antigen (D15) domain-containing protein</fullName>
    </recommendedName>
</protein>
<evidence type="ECO:0008006" key="4">
    <source>
        <dbReference type="Google" id="ProtNLM"/>
    </source>
</evidence>
<proteinExistence type="predicted"/>
<feature type="non-terminal residue" evidence="2">
    <location>
        <position position="1"/>
    </location>
</feature>
<evidence type="ECO:0000313" key="3">
    <source>
        <dbReference type="Proteomes" id="UP001071777"/>
    </source>
</evidence>
<dbReference type="EMBL" id="JAPCXB010000126">
    <property type="protein sequence ID" value="KAJ1607038.1"/>
    <property type="molecule type" value="Genomic_DNA"/>
</dbReference>
<feature type="region of interest" description="Disordered" evidence="1">
    <location>
        <begin position="129"/>
        <end position="185"/>
    </location>
</feature>
<organism evidence="2 3">
    <name type="scientific">Cryptosporidium canis</name>
    <dbReference type="NCBI Taxonomy" id="195482"/>
    <lineage>
        <taxon>Eukaryota</taxon>
        <taxon>Sar</taxon>
        <taxon>Alveolata</taxon>
        <taxon>Apicomplexa</taxon>
        <taxon>Conoidasida</taxon>
        <taxon>Coccidia</taxon>
        <taxon>Eucoccidiorida</taxon>
        <taxon>Eimeriorina</taxon>
        <taxon>Cryptosporidiidae</taxon>
        <taxon>Cryptosporidium</taxon>
    </lineage>
</organism>
<dbReference type="Gene3D" id="2.40.160.10">
    <property type="entry name" value="Porin"/>
    <property type="match status" value="1"/>
</dbReference>
<feature type="compositionally biased region" description="Low complexity" evidence="1">
    <location>
        <begin position="129"/>
        <end position="161"/>
    </location>
</feature>
<reference evidence="2" key="1">
    <citation type="submission" date="2022-10" db="EMBL/GenBank/DDBJ databases">
        <title>Adaptive evolution leads to modifications in subtelomeric GC content in a zoonotic Cryptosporidium species.</title>
        <authorList>
            <person name="Li J."/>
            <person name="Feng Y."/>
            <person name="Xiao L."/>
        </authorList>
    </citation>
    <scope>NUCLEOTIDE SEQUENCE</scope>
    <source>
        <strain evidence="2">25894</strain>
    </source>
</reference>
<dbReference type="InterPro" id="IPR023614">
    <property type="entry name" value="Porin_dom_sf"/>
</dbReference>
<keyword evidence="3" id="KW-1185">Reference proteome</keyword>
<sequence length="286" mass="30547">IGGDIQRECFQSRFRVSPSIESLGCVNRLNKENKSSIGMMLSNTVTWRPFSGQNTLSLGGMVSSSNVNLPYSKNSIKVMMGLMLRGPLCMNNSKDLGLSISGSERRQKRDHYGSRFSLAGIGGMASPSFGASSSSTGGDKMITTASSSSSSSSSTNSSSGCGSSGSMGMTGAGQTEHGPLAKTDFGGLSRISERVQYTVGGRISFGSMDGRCRMFGRGASSDSGSEEEGMKSTDLRFKVMNNFRMAYSLTYRFTRNVSATFGAQVDPRRWENPDSVKYGFVLDMSA</sequence>
<accession>A0ABQ8P3P3</accession>
<name>A0ABQ8P3P3_9CRYT</name>
<dbReference type="Proteomes" id="UP001071777">
    <property type="component" value="Unassembled WGS sequence"/>
</dbReference>